<keyword evidence="3" id="KW-1185">Reference proteome</keyword>
<reference evidence="2 3" key="1">
    <citation type="submission" date="2024-09" db="EMBL/GenBank/DDBJ databases">
        <title>Rethinking Asexuality: The Enigmatic Case of Functional Sexual Genes in Lepraria (Stereocaulaceae).</title>
        <authorList>
            <person name="Doellman M."/>
            <person name="Sun Y."/>
            <person name="Barcenas-Pena A."/>
            <person name="Lumbsch H.T."/>
            <person name="Grewe F."/>
        </authorList>
    </citation>
    <scope>NUCLEOTIDE SEQUENCE [LARGE SCALE GENOMIC DNA]</scope>
    <source>
        <strain evidence="2 3">Mercado 3170</strain>
    </source>
</reference>
<organism evidence="2 3">
    <name type="scientific">Stereocaulon virgatum</name>
    <dbReference type="NCBI Taxonomy" id="373712"/>
    <lineage>
        <taxon>Eukaryota</taxon>
        <taxon>Fungi</taxon>
        <taxon>Dikarya</taxon>
        <taxon>Ascomycota</taxon>
        <taxon>Pezizomycotina</taxon>
        <taxon>Lecanoromycetes</taxon>
        <taxon>OSLEUM clade</taxon>
        <taxon>Lecanoromycetidae</taxon>
        <taxon>Lecanorales</taxon>
        <taxon>Lecanorineae</taxon>
        <taxon>Stereocaulaceae</taxon>
        <taxon>Stereocaulon</taxon>
    </lineage>
</organism>
<gene>
    <name evidence="2" type="ORF">N7G274_009281</name>
</gene>
<comment type="caution">
    <text evidence="2">The sequence shown here is derived from an EMBL/GenBank/DDBJ whole genome shotgun (WGS) entry which is preliminary data.</text>
</comment>
<feature type="compositionally biased region" description="Basic and acidic residues" evidence="1">
    <location>
        <begin position="171"/>
        <end position="181"/>
    </location>
</feature>
<evidence type="ECO:0000256" key="1">
    <source>
        <dbReference type="SAM" id="MobiDB-lite"/>
    </source>
</evidence>
<dbReference type="EMBL" id="JBEFKJ010000035">
    <property type="protein sequence ID" value="KAL2038061.1"/>
    <property type="molecule type" value="Genomic_DNA"/>
</dbReference>
<evidence type="ECO:0000313" key="2">
    <source>
        <dbReference type="EMBL" id="KAL2038061.1"/>
    </source>
</evidence>
<sequence>MPFIVCLLKSMSFAEYALQVNEIQPTTALNGSLIPRPVAHTEPCDIPCSSSSDITPMNHTKQEIVPLLSPGRPKANDVRRSPTASPSNPPRKIPLCDHFGDLKFPQPNGYKCRPSKPYAKTPARQLTTPPDEQLRQRGIILTPTSSEANSDLGRSAAPKPDAGQAQDSDIELTRNDDKEVLYDSDASESEKAHSSACVLASGKPRSGIAGSMRTVQSVEASRKPKALQLQLDSRALRPEDEVEVEKGWGTWGRGGKSQK</sequence>
<dbReference type="Proteomes" id="UP001590950">
    <property type="component" value="Unassembled WGS sequence"/>
</dbReference>
<evidence type="ECO:0000313" key="3">
    <source>
        <dbReference type="Proteomes" id="UP001590950"/>
    </source>
</evidence>
<protein>
    <submittedName>
        <fullName evidence="2">Uncharacterized protein</fullName>
    </submittedName>
</protein>
<feature type="region of interest" description="Disordered" evidence="1">
    <location>
        <begin position="65"/>
        <end position="210"/>
    </location>
</feature>
<accession>A0ABR3ZZD9</accession>
<name>A0ABR3ZZD9_9LECA</name>
<proteinExistence type="predicted"/>